<organism evidence="1 2">
    <name type="scientific">Symbiodinium natans</name>
    <dbReference type="NCBI Taxonomy" id="878477"/>
    <lineage>
        <taxon>Eukaryota</taxon>
        <taxon>Sar</taxon>
        <taxon>Alveolata</taxon>
        <taxon>Dinophyceae</taxon>
        <taxon>Suessiales</taxon>
        <taxon>Symbiodiniaceae</taxon>
        <taxon>Symbiodinium</taxon>
    </lineage>
</organism>
<proteinExistence type="predicted"/>
<accession>A0A812J7K5</accession>
<evidence type="ECO:0000313" key="2">
    <source>
        <dbReference type="Proteomes" id="UP000604046"/>
    </source>
</evidence>
<reference evidence="1" key="1">
    <citation type="submission" date="2021-02" db="EMBL/GenBank/DDBJ databases">
        <authorList>
            <person name="Dougan E. K."/>
            <person name="Rhodes N."/>
            <person name="Thang M."/>
            <person name="Chan C."/>
        </authorList>
    </citation>
    <scope>NUCLEOTIDE SEQUENCE</scope>
</reference>
<sequence length="285" mass="32603">MQFQLLTVPPWQVSGLSKSNGLVNGYLNGYISRPNCTSAERETIPRLRAKKQHGVAHIPHSALKLLAAGKALFRTLADATEDSEFAVRHYAKARGTNSMLATGNDGVVLRYRMYAGITSPYLNRGGLQKKFEASGERITAEQRSEARKKEERWGAMELHKMFPQLVGPPKKRRDKKTMEVNFYSMGYPPGEGGNRKRIAPRFLDADQIRYRPENPKLWGCHAYKLYEGYKRSRTLREAVKLGARPIDLAHDYNWGFLKVRRLSLDFPWEVEIEDWSSNENLVFLS</sequence>
<gene>
    <name evidence="1" type="primary">bcpA</name>
    <name evidence="1" type="ORF">SNAT2548_LOCUS5406</name>
</gene>
<dbReference type="Proteomes" id="UP000604046">
    <property type="component" value="Unassembled WGS sequence"/>
</dbReference>
<name>A0A812J7K5_9DINO</name>
<comment type="caution">
    <text evidence="1">The sequence shown here is derived from an EMBL/GenBank/DDBJ whole genome shotgun (WGS) entry which is preliminary data.</text>
</comment>
<dbReference type="OrthoDB" id="441616at2759"/>
<dbReference type="EMBL" id="CAJNDS010000347">
    <property type="protein sequence ID" value="CAE7195547.1"/>
    <property type="molecule type" value="Genomic_DNA"/>
</dbReference>
<evidence type="ECO:0000313" key="1">
    <source>
        <dbReference type="EMBL" id="CAE7195547.1"/>
    </source>
</evidence>
<dbReference type="AlphaFoldDB" id="A0A812J7K5"/>
<keyword evidence="2" id="KW-1185">Reference proteome</keyword>
<protein>
    <submittedName>
        <fullName evidence="1">BcpA protein</fullName>
    </submittedName>
</protein>